<dbReference type="PANTHER" id="PTHR30486">
    <property type="entry name" value="TWITCHING MOTILITY PROTEIN PILT"/>
    <property type="match status" value="1"/>
</dbReference>
<dbReference type="Proteomes" id="UP000237755">
    <property type="component" value="Unassembled WGS sequence"/>
</dbReference>
<feature type="domain" description="Bacterial type II secretion system protein E" evidence="2">
    <location>
        <begin position="28"/>
        <end position="284"/>
    </location>
</feature>
<accession>A0ABX5AX42</accession>
<evidence type="ECO:0000256" key="1">
    <source>
        <dbReference type="ARBA" id="ARBA00006611"/>
    </source>
</evidence>
<dbReference type="Gene3D" id="3.40.50.300">
    <property type="entry name" value="P-loop containing nucleotide triphosphate hydrolases"/>
    <property type="match status" value="1"/>
</dbReference>
<gene>
    <name evidence="3" type="ORF">GY24_06165</name>
</gene>
<dbReference type="EMBL" id="MPZN01000014">
    <property type="protein sequence ID" value="PPL19397.1"/>
    <property type="molecule type" value="Genomic_DNA"/>
</dbReference>
<dbReference type="InterPro" id="IPR050921">
    <property type="entry name" value="T4SS_GSP_E_ATPase"/>
</dbReference>
<sequence length="331" mass="34257">MPAEAASGPPAPTRSEAMLGPLAGYAADPAVTDLFVNGDAGLWVDRGGGAQRVAAWSLDEAEVRALAVHLVALGGRHVDEATPCVDVRLGDGIRVHAVLPPVSSTGTLLSIRLPEAAGFSLAELAGLGMFDDGMFDDGPRGARLFRAVEEHENILVTGAAGSGKTTLLSALLAEARPVERIVTIEDVAELRIRHPHVVGLEARQANLEGAGRLGLDALLREALRMRPDRLVVGECRGAEIRELLAALNTGHDGGAGTLHANSLADVPARLEALGALAGMSADAVARQTVSAIGLVLHLERRGGARRLAALGHFALDAGGRLTVEPERQPAG</sequence>
<dbReference type="Pfam" id="PF00437">
    <property type="entry name" value="T2SSE"/>
    <property type="match status" value="1"/>
</dbReference>
<comment type="similarity">
    <text evidence="1">Belongs to the GSP E family.</text>
</comment>
<proteinExistence type="inferred from homology"/>
<dbReference type="CDD" id="cd01130">
    <property type="entry name" value="VirB11-like_ATPase"/>
    <property type="match status" value="1"/>
</dbReference>
<evidence type="ECO:0000313" key="4">
    <source>
        <dbReference type="Proteomes" id="UP000237755"/>
    </source>
</evidence>
<evidence type="ECO:0000259" key="2">
    <source>
        <dbReference type="Pfam" id="PF00437"/>
    </source>
</evidence>
<dbReference type="PANTHER" id="PTHR30486:SF6">
    <property type="entry name" value="TYPE IV PILUS RETRACTATION ATPASE PILT"/>
    <property type="match status" value="1"/>
</dbReference>
<dbReference type="NCBIfam" id="TIGR03819">
    <property type="entry name" value="heli_sec_ATPase"/>
    <property type="match status" value="1"/>
</dbReference>
<keyword evidence="4" id="KW-1185">Reference proteome</keyword>
<dbReference type="InterPro" id="IPR001482">
    <property type="entry name" value="T2SS/T4SS_dom"/>
</dbReference>
<dbReference type="Gene3D" id="3.30.450.90">
    <property type="match status" value="1"/>
</dbReference>
<name>A0ABX5AX42_9MICO</name>
<dbReference type="InterPro" id="IPR022399">
    <property type="entry name" value="TadA-like_ATPase"/>
</dbReference>
<protein>
    <recommendedName>
        <fullName evidence="2">Bacterial type II secretion system protein E domain-containing protein</fullName>
    </recommendedName>
</protein>
<reference evidence="3 4" key="1">
    <citation type="journal article" date="2008" name="Int. J. Syst. Evol. Microbiol.">
        <title>Leifsonia pindariensis sp. nov., isolated from the Pindari glacier of the Indian Himalayas, and emended description of the genus Leifsonia.</title>
        <authorList>
            <person name="Reddy G.S."/>
            <person name="Prabagaran S.R."/>
            <person name="Shivaji S."/>
        </authorList>
    </citation>
    <scope>NUCLEOTIDE SEQUENCE [LARGE SCALE GENOMIC DNA]</scope>
    <source>
        <strain evidence="3 4">PON 10</strain>
    </source>
</reference>
<comment type="caution">
    <text evidence="3">The sequence shown here is derived from an EMBL/GenBank/DDBJ whole genome shotgun (WGS) entry which is preliminary data.</text>
</comment>
<dbReference type="InterPro" id="IPR027417">
    <property type="entry name" value="P-loop_NTPase"/>
</dbReference>
<organism evidence="3 4">
    <name type="scientific">Microterricola pindariensis</name>
    <dbReference type="NCBI Taxonomy" id="478010"/>
    <lineage>
        <taxon>Bacteria</taxon>
        <taxon>Bacillati</taxon>
        <taxon>Actinomycetota</taxon>
        <taxon>Actinomycetes</taxon>
        <taxon>Micrococcales</taxon>
        <taxon>Microbacteriaceae</taxon>
        <taxon>Microterricola</taxon>
    </lineage>
</organism>
<evidence type="ECO:0000313" key="3">
    <source>
        <dbReference type="EMBL" id="PPL19397.1"/>
    </source>
</evidence>
<dbReference type="SUPFAM" id="SSF52540">
    <property type="entry name" value="P-loop containing nucleoside triphosphate hydrolases"/>
    <property type="match status" value="1"/>
</dbReference>